<evidence type="ECO:0000313" key="2">
    <source>
        <dbReference type="Proteomes" id="UP000694547"/>
    </source>
</evidence>
<accession>A0A8C8UHJ9</accession>
<protein>
    <submittedName>
        <fullName evidence="1">Uncharacterized protein</fullName>
    </submittedName>
</protein>
<reference evidence="1" key="2">
    <citation type="submission" date="2025-08" db="UniProtKB">
        <authorList>
            <consortium name="Ensembl"/>
        </authorList>
    </citation>
    <scope>IDENTIFICATION</scope>
</reference>
<sequence>MTFSTKSGNQTIIIFLSEVQAAITGHKSCDPLATLDELHPDTLPDSRIWVFGFNPFFFQHNSLGMRGTFKQIGPQDCAQVGFLELFIMPLLVPSVTVELPGSKETMTIAHLAGTTSPRKSLTSSFPIWSPFISFCCFIALARTSSTILNRYGESQQSCLVESL</sequence>
<reference evidence="1" key="3">
    <citation type="submission" date="2025-09" db="UniProtKB">
        <authorList>
            <consortium name="Ensembl"/>
        </authorList>
    </citation>
    <scope>IDENTIFICATION</scope>
</reference>
<dbReference type="GeneTree" id="ENSGT01150000287136"/>
<dbReference type="AlphaFoldDB" id="A0A8C8UHJ9"/>
<name>A0A8C8UHJ9_PERMB</name>
<keyword evidence="2" id="KW-1185">Reference proteome</keyword>
<proteinExistence type="predicted"/>
<dbReference type="Ensembl" id="ENSPEMT00000040716.1">
    <property type="protein sequence ID" value="ENSPEMP00000029427.1"/>
    <property type="gene ID" value="ENSPEMG00000030427.1"/>
</dbReference>
<dbReference type="Proteomes" id="UP000694547">
    <property type="component" value="Chromosome X"/>
</dbReference>
<evidence type="ECO:0000313" key="1">
    <source>
        <dbReference type="Ensembl" id="ENSPEMP00000029427.1"/>
    </source>
</evidence>
<reference evidence="1 2" key="1">
    <citation type="submission" date="2018-10" db="EMBL/GenBank/DDBJ databases">
        <title>Improved assembly of the deer mouse Peromyscus maniculatus genome.</title>
        <authorList>
            <person name="Lassance J.-M."/>
            <person name="Hoekstra H.E."/>
        </authorList>
    </citation>
    <scope>NUCLEOTIDE SEQUENCE [LARGE SCALE GENOMIC DNA]</scope>
</reference>
<organism evidence="1 2">
    <name type="scientific">Peromyscus maniculatus bairdii</name>
    <name type="common">Prairie deer mouse</name>
    <dbReference type="NCBI Taxonomy" id="230844"/>
    <lineage>
        <taxon>Eukaryota</taxon>
        <taxon>Metazoa</taxon>
        <taxon>Chordata</taxon>
        <taxon>Craniata</taxon>
        <taxon>Vertebrata</taxon>
        <taxon>Euteleostomi</taxon>
        <taxon>Mammalia</taxon>
        <taxon>Eutheria</taxon>
        <taxon>Euarchontoglires</taxon>
        <taxon>Glires</taxon>
        <taxon>Rodentia</taxon>
        <taxon>Myomorpha</taxon>
        <taxon>Muroidea</taxon>
        <taxon>Cricetidae</taxon>
        <taxon>Neotominae</taxon>
        <taxon>Peromyscus</taxon>
    </lineage>
</organism>